<dbReference type="GO" id="GO:0006508">
    <property type="term" value="P:proteolysis"/>
    <property type="evidence" value="ECO:0007669"/>
    <property type="project" value="UniProtKB-KW"/>
</dbReference>
<keyword evidence="7" id="KW-1133">Transmembrane helix</keyword>
<dbReference type="EMBL" id="LOMZ01000003">
    <property type="protein sequence ID" value="PLC10795.1"/>
    <property type="molecule type" value="Genomic_DNA"/>
</dbReference>
<evidence type="ECO:0000256" key="5">
    <source>
        <dbReference type="ARBA" id="ARBA00023049"/>
    </source>
</evidence>
<name>A0A2N4SXU9_9MICC</name>
<keyword evidence="3 6" id="KW-0378">Hydrolase</keyword>
<protein>
    <recommendedName>
        <fullName evidence="8">Peptidase M48 domain-containing protein</fullName>
    </recommendedName>
</protein>
<keyword evidence="7" id="KW-0472">Membrane</keyword>
<evidence type="ECO:0000313" key="9">
    <source>
        <dbReference type="EMBL" id="PLC10795.1"/>
    </source>
</evidence>
<comment type="cofactor">
    <cofactor evidence="6">
        <name>Zn(2+)</name>
        <dbReference type="ChEBI" id="CHEBI:29105"/>
    </cofactor>
    <text evidence="6">Binds 1 zinc ion per subunit.</text>
</comment>
<evidence type="ECO:0000259" key="8">
    <source>
        <dbReference type="Pfam" id="PF01435"/>
    </source>
</evidence>
<comment type="caution">
    <text evidence="9">The sequence shown here is derived from an EMBL/GenBank/DDBJ whole genome shotgun (WGS) entry which is preliminary data.</text>
</comment>
<dbReference type="Proteomes" id="UP000234632">
    <property type="component" value="Unassembled WGS sequence"/>
</dbReference>
<evidence type="ECO:0000256" key="7">
    <source>
        <dbReference type="SAM" id="Phobius"/>
    </source>
</evidence>
<evidence type="ECO:0000256" key="2">
    <source>
        <dbReference type="ARBA" id="ARBA00022723"/>
    </source>
</evidence>
<keyword evidence="2" id="KW-0479">Metal-binding</keyword>
<accession>A0A2N4SXU9</accession>
<feature type="transmembrane region" description="Helical" evidence="7">
    <location>
        <begin position="38"/>
        <end position="59"/>
    </location>
</feature>
<keyword evidence="4 6" id="KW-0862">Zinc</keyword>
<dbReference type="GO" id="GO:0046872">
    <property type="term" value="F:metal ion binding"/>
    <property type="evidence" value="ECO:0007669"/>
    <property type="project" value="UniProtKB-KW"/>
</dbReference>
<keyword evidence="7" id="KW-0812">Transmembrane</keyword>
<keyword evidence="1 6" id="KW-0645">Protease</keyword>
<evidence type="ECO:0000256" key="4">
    <source>
        <dbReference type="ARBA" id="ARBA00022833"/>
    </source>
</evidence>
<evidence type="ECO:0000256" key="6">
    <source>
        <dbReference type="RuleBase" id="RU003983"/>
    </source>
</evidence>
<reference evidence="9 10" key="1">
    <citation type="submission" date="2015-12" db="EMBL/GenBank/DDBJ databases">
        <authorList>
            <person name="Shamseldin A."/>
            <person name="Moawad H."/>
            <person name="Abd El-Rahim W.M."/>
            <person name="Sadowsky M.J."/>
        </authorList>
    </citation>
    <scope>NUCLEOTIDE SEQUENCE [LARGE SCALE GENOMIC DNA]</scope>
    <source>
        <strain evidence="9 10">S43</strain>
    </source>
</reference>
<keyword evidence="5 6" id="KW-0482">Metalloprotease</keyword>
<proteinExistence type="inferred from homology"/>
<evidence type="ECO:0000313" key="10">
    <source>
        <dbReference type="Proteomes" id="UP000234632"/>
    </source>
</evidence>
<evidence type="ECO:0000256" key="3">
    <source>
        <dbReference type="ARBA" id="ARBA00022801"/>
    </source>
</evidence>
<feature type="transmembrane region" description="Helical" evidence="7">
    <location>
        <begin position="65"/>
        <end position="86"/>
    </location>
</feature>
<dbReference type="GO" id="GO:0004222">
    <property type="term" value="F:metalloendopeptidase activity"/>
    <property type="evidence" value="ECO:0007669"/>
    <property type="project" value="InterPro"/>
</dbReference>
<sequence length="161" mass="17685">MLWRTMLRTGGEVRFVAPHELGHVALGHQHSGPVFARAAVLMVASSFPLFASAVLAPQIGASWEIGLFLGVLLTTVLLVVAARWIVQPVEYAADAWAARRGELLTEDVARAAYGFPHPWTQGRGPYGAPTYLWPGESVARRGCLMTETYRRRTIRRARCGS</sequence>
<organism evidence="9 10">
    <name type="scientific">Kocuria flava</name>
    <dbReference type="NCBI Taxonomy" id="446860"/>
    <lineage>
        <taxon>Bacteria</taxon>
        <taxon>Bacillati</taxon>
        <taxon>Actinomycetota</taxon>
        <taxon>Actinomycetes</taxon>
        <taxon>Micrococcales</taxon>
        <taxon>Micrococcaceae</taxon>
        <taxon>Kocuria</taxon>
    </lineage>
</organism>
<comment type="similarity">
    <text evidence="6">Belongs to the peptidase M48 family.</text>
</comment>
<dbReference type="AlphaFoldDB" id="A0A2N4SXU9"/>
<evidence type="ECO:0000256" key="1">
    <source>
        <dbReference type="ARBA" id="ARBA00022670"/>
    </source>
</evidence>
<dbReference type="InterPro" id="IPR001915">
    <property type="entry name" value="Peptidase_M48"/>
</dbReference>
<gene>
    <name evidence="9" type="ORF">AUQ48_17425</name>
</gene>
<dbReference type="Pfam" id="PF01435">
    <property type="entry name" value="Peptidase_M48"/>
    <property type="match status" value="1"/>
</dbReference>
<feature type="domain" description="Peptidase M48" evidence="8">
    <location>
        <begin position="7"/>
        <end position="102"/>
    </location>
</feature>